<evidence type="ECO:0000313" key="6">
    <source>
        <dbReference type="EMBL" id="ORY11975.1"/>
    </source>
</evidence>
<keyword evidence="4" id="KW-0010">Activator</keyword>
<evidence type="ECO:0000256" key="2">
    <source>
        <dbReference type="ARBA" id="ARBA00008186"/>
    </source>
</evidence>
<dbReference type="GO" id="GO:0003712">
    <property type="term" value="F:transcription coregulator activity"/>
    <property type="evidence" value="ECO:0007669"/>
    <property type="project" value="InterPro"/>
</dbReference>
<reference evidence="6 7" key="1">
    <citation type="submission" date="2016-07" db="EMBL/GenBank/DDBJ databases">
        <title>Pervasive Adenine N6-methylation of Active Genes in Fungi.</title>
        <authorList>
            <consortium name="DOE Joint Genome Institute"/>
            <person name="Mondo S.J."/>
            <person name="Dannebaum R.O."/>
            <person name="Kuo R.C."/>
            <person name="Labutti K."/>
            <person name="Haridas S."/>
            <person name="Kuo A."/>
            <person name="Salamov A."/>
            <person name="Ahrendt S.R."/>
            <person name="Lipzen A."/>
            <person name="Sullivan W."/>
            <person name="Andreopoulos W.B."/>
            <person name="Clum A."/>
            <person name="Lindquist E."/>
            <person name="Daum C."/>
            <person name="Ramamoorthy G.K."/>
            <person name="Gryganskyi A."/>
            <person name="Culley D."/>
            <person name="Magnuson J.K."/>
            <person name="James T.Y."/>
            <person name="O'Malley M.A."/>
            <person name="Stajich J.E."/>
            <person name="Spatafora J.W."/>
            <person name="Visel A."/>
            <person name="Grigoriev I.V."/>
        </authorList>
    </citation>
    <scope>NUCLEOTIDE SEQUENCE [LARGE SCALE GENOMIC DNA]</scope>
    <source>
        <strain evidence="6 7">CBS 115471</strain>
    </source>
</reference>
<feature type="region of interest" description="Disordered" evidence="5">
    <location>
        <begin position="1"/>
        <end position="61"/>
    </location>
</feature>
<dbReference type="InterPro" id="IPR019404">
    <property type="entry name" value="Mediator_Med11"/>
</dbReference>
<comment type="subunit">
    <text evidence="4">Component of the Mediator complex.</text>
</comment>
<dbReference type="Pfam" id="PF10280">
    <property type="entry name" value="Med11"/>
    <property type="match status" value="1"/>
</dbReference>
<keyword evidence="3 4" id="KW-0539">Nucleus</keyword>
<dbReference type="AlphaFoldDB" id="A0A1Y1ZQ90"/>
<comment type="similarity">
    <text evidence="2 4">Belongs to the Mediator complex subunit 11 family.</text>
</comment>
<evidence type="ECO:0000256" key="1">
    <source>
        <dbReference type="ARBA" id="ARBA00004123"/>
    </source>
</evidence>
<dbReference type="GO" id="GO:0006357">
    <property type="term" value="P:regulation of transcription by RNA polymerase II"/>
    <property type="evidence" value="ECO:0007669"/>
    <property type="project" value="InterPro"/>
</dbReference>
<sequence>MRLKAPLQRGSDLPSPARPRRSKAVRYYKTNNNTIPDSQSTPKMVDPDADPTTTTTHLSPAATAAQQTYRQIAATNIRQLSTLSEQIPSILRTSALALSLLTTSPISTPTNPHPPPTSDTLSFRSAKFTETTQDLFVAITAIRDTLHAQIDAMRENGVIAGEVMREATGVVTNGGMGAFDTAVLNARARGGRIRDGEVLGRVEGLVGGVEDVGRKSVEGKMDVDG</sequence>
<dbReference type="Proteomes" id="UP000193144">
    <property type="component" value="Unassembled WGS sequence"/>
</dbReference>
<evidence type="ECO:0000313" key="7">
    <source>
        <dbReference type="Proteomes" id="UP000193144"/>
    </source>
</evidence>
<dbReference type="GO" id="GO:0016592">
    <property type="term" value="C:mediator complex"/>
    <property type="evidence" value="ECO:0007669"/>
    <property type="project" value="InterPro"/>
</dbReference>
<keyword evidence="4" id="KW-0804">Transcription</keyword>
<comment type="subcellular location">
    <subcellularLocation>
        <location evidence="1 4">Nucleus</location>
    </subcellularLocation>
</comment>
<protein>
    <recommendedName>
        <fullName evidence="4">Mediator of RNA polymerase II transcription subunit 11</fullName>
    </recommendedName>
    <alternativeName>
        <fullName evidence="4">Mediator complex subunit 11</fullName>
    </alternativeName>
</protein>
<feature type="compositionally biased region" description="Polar residues" evidence="5">
    <location>
        <begin position="29"/>
        <end position="42"/>
    </location>
</feature>
<organism evidence="6 7">
    <name type="scientific">Clohesyomyces aquaticus</name>
    <dbReference type="NCBI Taxonomy" id="1231657"/>
    <lineage>
        <taxon>Eukaryota</taxon>
        <taxon>Fungi</taxon>
        <taxon>Dikarya</taxon>
        <taxon>Ascomycota</taxon>
        <taxon>Pezizomycotina</taxon>
        <taxon>Dothideomycetes</taxon>
        <taxon>Pleosporomycetidae</taxon>
        <taxon>Pleosporales</taxon>
        <taxon>Lindgomycetaceae</taxon>
        <taxon>Clohesyomyces</taxon>
    </lineage>
</organism>
<name>A0A1Y1ZQ90_9PLEO</name>
<dbReference type="OrthoDB" id="5418434at2759"/>
<accession>A0A1Y1ZQ90</accession>
<dbReference type="STRING" id="1231657.A0A1Y1ZQ90"/>
<evidence type="ECO:0000256" key="4">
    <source>
        <dbReference type="RuleBase" id="RU364147"/>
    </source>
</evidence>
<evidence type="ECO:0000256" key="3">
    <source>
        <dbReference type="ARBA" id="ARBA00023242"/>
    </source>
</evidence>
<feature type="compositionally biased region" description="Low complexity" evidence="5">
    <location>
        <begin position="50"/>
        <end position="61"/>
    </location>
</feature>
<gene>
    <name evidence="4" type="primary">MED11</name>
    <name evidence="6" type="ORF">BCR34DRAFT_564332</name>
</gene>
<keyword evidence="4" id="KW-0805">Transcription regulation</keyword>
<comment type="function">
    <text evidence="4">Component of the Mediator complex, a coactivator involved in the regulated transcription of nearly all RNA polymerase II-dependent genes. Mediator functions as a bridge to convey information from gene-specific regulatory proteins to the basal RNA polymerase II transcription machinery. Mediator is recruited to promoters by direct interactions with regulatory proteins and serves as a scaffold for the assembly of a functional pre-initiation complex with RNA polymerase II and the general transcription factors.</text>
</comment>
<proteinExistence type="inferred from homology"/>
<keyword evidence="7" id="KW-1185">Reference proteome</keyword>
<dbReference type="EMBL" id="MCFA01000055">
    <property type="protein sequence ID" value="ORY11975.1"/>
    <property type="molecule type" value="Genomic_DNA"/>
</dbReference>
<comment type="caution">
    <text evidence="6">The sequence shown here is derived from an EMBL/GenBank/DDBJ whole genome shotgun (WGS) entry which is preliminary data.</text>
</comment>
<evidence type="ECO:0000256" key="5">
    <source>
        <dbReference type="SAM" id="MobiDB-lite"/>
    </source>
</evidence>